<dbReference type="AlphaFoldDB" id="A0A9P0HQ61"/>
<evidence type="ECO:0000313" key="2">
    <source>
        <dbReference type="EMBL" id="CAH1406950.1"/>
    </source>
</evidence>
<protein>
    <recommendedName>
        <fullName evidence="4">Neuropeptide</fullName>
    </recommendedName>
</protein>
<organism evidence="2 3">
    <name type="scientific">Nezara viridula</name>
    <name type="common">Southern green stink bug</name>
    <name type="synonym">Cimex viridulus</name>
    <dbReference type="NCBI Taxonomy" id="85310"/>
    <lineage>
        <taxon>Eukaryota</taxon>
        <taxon>Metazoa</taxon>
        <taxon>Ecdysozoa</taxon>
        <taxon>Arthropoda</taxon>
        <taxon>Hexapoda</taxon>
        <taxon>Insecta</taxon>
        <taxon>Pterygota</taxon>
        <taxon>Neoptera</taxon>
        <taxon>Paraneoptera</taxon>
        <taxon>Hemiptera</taxon>
        <taxon>Heteroptera</taxon>
        <taxon>Panheteroptera</taxon>
        <taxon>Pentatomomorpha</taxon>
        <taxon>Pentatomoidea</taxon>
        <taxon>Pentatomidae</taxon>
        <taxon>Pentatominae</taxon>
        <taxon>Nezara</taxon>
    </lineage>
</organism>
<evidence type="ECO:0008006" key="4">
    <source>
        <dbReference type="Google" id="ProtNLM"/>
    </source>
</evidence>
<sequence>MKLVLFICLVGACLVAAEEEVSEKCFLHCLFVDCYNCYYSLHDCNYCCRFVPIDCALINCSECDIKYCGHCCGLAKDSETVS</sequence>
<keyword evidence="1" id="KW-0732">Signal</keyword>
<dbReference type="EMBL" id="OV725083">
    <property type="protein sequence ID" value="CAH1406950.1"/>
    <property type="molecule type" value="Genomic_DNA"/>
</dbReference>
<feature type="signal peptide" evidence="1">
    <location>
        <begin position="1"/>
        <end position="17"/>
    </location>
</feature>
<accession>A0A9P0HQ61</accession>
<evidence type="ECO:0000313" key="3">
    <source>
        <dbReference type="Proteomes" id="UP001152798"/>
    </source>
</evidence>
<keyword evidence="3" id="KW-1185">Reference proteome</keyword>
<proteinExistence type="predicted"/>
<reference evidence="2" key="1">
    <citation type="submission" date="2022-01" db="EMBL/GenBank/DDBJ databases">
        <authorList>
            <person name="King R."/>
        </authorList>
    </citation>
    <scope>NUCLEOTIDE SEQUENCE</scope>
</reference>
<name>A0A9P0HQ61_NEZVI</name>
<evidence type="ECO:0000256" key="1">
    <source>
        <dbReference type="SAM" id="SignalP"/>
    </source>
</evidence>
<gene>
    <name evidence="2" type="ORF">NEZAVI_LOCUS14782</name>
</gene>
<feature type="chain" id="PRO_5040278619" description="Neuropeptide" evidence="1">
    <location>
        <begin position="18"/>
        <end position="82"/>
    </location>
</feature>
<dbReference type="Proteomes" id="UP001152798">
    <property type="component" value="Chromosome 7"/>
</dbReference>